<gene>
    <name evidence="2" type="ORF">BP5796_10212</name>
</gene>
<dbReference type="OrthoDB" id="4405280at2759"/>
<accession>A0A3D8QV31</accession>
<evidence type="ECO:0000256" key="1">
    <source>
        <dbReference type="SAM" id="MobiDB-lite"/>
    </source>
</evidence>
<reference evidence="2 3" key="1">
    <citation type="journal article" date="2018" name="IMA Fungus">
        <title>IMA Genome-F 9: Draft genome sequence of Annulohypoxylon stygium, Aspergillus mulundensis, Berkeleyomyces basicola (syn. Thielaviopsis basicola), Ceratocystis smalleyi, two Cercospora beticola strains, Coleophoma cylindrospora, Fusarium fracticaudum, Phialophora cf. hyalina, and Morchella septimelata.</title>
        <authorList>
            <person name="Wingfield B.D."/>
            <person name="Bills G.F."/>
            <person name="Dong Y."/>
            <person name="Huang W."/>
            <person name="Nel W.J."/>
            <person name="Swalarsk-Parry B.S."/>
            <person name="Vaghefi N."/>
            <person name="Wilken P.M."/>
            <person name="An Z."/>
            <person name="de Beer Z.W."/>
            <person name="De Vos L."/>
            <person name="Chen L."/>
            <person name="Duong T.A."/>
            <person name="Gao Y."/>
            <person name="Hammerbacher A."/>
            <person name="Kikkert J.R."/>
            <person name="Li Y."/>
            <person name="Li H."/>
            <person name="Li K."/>
            <person name="Li Q."/>
            <person name="Liu X."/>
            <person name="Ma X."/>
            <person name="Naidoo K."/>
            <person name="Pethybridge S.J."/>
            <person name="Sun J."/>
            <person name="Steenkamp E.T."/>
            <person name="van der Nest M.A."/>
            <person name="van Wyk S."/>
            <person name="Wingfield M.J."/>
            <person name="Xiong C."/>
            <person name="Yue Q."/>
            <person name="Zhang X."/>
        </authorList>
    </citation>
    <scope>NUCLEOTIDE SEQUENCE [LARGE SCALE GENOMIC DNA]</scope>
    <source>
        <strain evidence="2 3">BP5796</strain>
    </source>
</reference>
<comment type="caution">
    <text evidence="2">The sequence shown here is derived from an EMBL/GenBank/DDBJ whole genome shotgun (WGS) entry which is preliminary data.</text>
</comment>
<evidence type="ECO:0000313" key="2">
    <source>
        <dbReference type="EMBL" id="RDW65520.1"/>
    </source>
</evidence>
<protein>
    <submittedName>
        <fullName evidence="2">Uncharacterized protein</fullName>
    </submittedName>
</protein>
<evidence type="ECO:0000313" key="3">
    <source>
        <dbReference type="Proteomes" id="UP000256328"/>
    </source>
</evidence>
<sequence length="694" mass="69364">MRILGQLPIYLGVFIFHNGVFSQTISQAAITNQFVVTFVTTLMTIVIVPVHINTFVPSTTVLMIQCGTDITISNVPTSLITDIIATLTKFELSTTTTTTVLADGAVLCNPSSACAAGQTGGYTAGGGAGNGGVGAGDGSGNSGQTSLGAGSGNGESDVSGTGFMGSGTGPTTVASCIFQKPTAIGIDLSTFMVGPTRATATANPQLFLVSESAQSSRTDATLLGSLTTSSFLLPSTGLGFTTSILSTPRTSPSQSVANLVLSSSQNSGAQIFSTLSITSLGFQSSTISAISIISPTQTSSQKSSQGTSSSSLSSSRTASAACSTICATTLPSACSALSPISGLALNTAIPLCRTALGSYASGDAGLCLATNIDALSVGANITTCLSTALSTRCISVLPGPCLALSSDNGLILTSDIPLCVTALGPFVVGSAATCLDTTSITSNSIGTSVVSCLLSALGLQPNPASSCIAPTTIMSTTTSTTINSMTSGSSNTLIFAGQTTLLLSFTASVQATSPPIITTASSLSSQISRQLSSQSFTLLPSQLSTLMAQSTMIWATQFSATQTSSAWASATRTANSSLVSTTVLSTLSVSRISSNATSTRNSASTVRLSCSTQTAVPISTICTTGSGALCILSLPSDCLALDGILASLLTTQEGLCKTALGTNLVNQTLPCFNSGLSTGIAVVNCLVANLVCPS</sequence>
<keyword evidence="3" id="KW-1185">Reference proteome</keyword>
<dbReference type="Proteomes" id="UP000256328">
    <property type="component" value="Unassembled WGS sequence"/>
</dbReference>
<dbReference type="AlphaFoldDB" id="A0A3D8QV31"/>
<feature type="region of interest" description="Disordered" evidence="1">
    <location>
        <begin position="135"/>
        <end position="165"/>
    </location>
</feature>
<dbReference type="EMBL" id="PDLN01000015">
    <property type="protein sequence ID" value="RDW65520.1"/>
    <property type="molecule type" value="Genomic_DNA"/>
</dbReference>
<name>A0A3D8QV31_9HELO</name>
<organism evidence="2 3">
    <name type="scientific">Coleophoma crateriformis</name>
    <dbReference type="NCBI Taxonomy" id="565419"/>
    <lineage>
        <taxon>Eukaryota</taxon>
        <taxon>Fungi</taxon>
        <taxon>Dikarya</taxon>
        <taxon>Ascomycota</taxon>
        <taxon>Pezizomycotina</taxon>
        <taxon>Leotiomycetes</taxon>
        <taxon>Helotiales</taxon>
        <taxon>Dermateaceae</taxon>
        <taxon>Coleophoma</taxon>
    </lineage>
</organism>
<proteinExistence type="predicted"/>